<sequence>MFRERELPRLPIMTVSRLFLSPSLSSSVASLFSSVGEFFDFDRTTISQQSGFTRFCNQGLMCEGGDKCLVNVIRPTCYNFLGKFRRRYLFLVALPEPSLLLKWYCSILYKFHHLIPPIRFLQLHPCQIPNIFFYTAFPHHCP</sequence>
<accession>A0AAW1JQI7</accession>
<dbReference type="EMBL" id="JBDFQZ010000007">
    <property type="protein sequence ID" value="KAK9706173.1"/>
    <property type="molecule type" value="Genomic_DNA"/>
</dbReference>
<evidence type="ECO:0000313" key="2">
    <source>
        <dbReference type="Proteomes" id="UP001443914"/>
    </source>
</evidence>
<gene>
    <name evidence="1" type="ORF">RND81_07G109000</name>
</gene>
<dbReference type="AlphaFoldDB" id="A0AAW1JQI7"/>
<name>A0AAW1JQI7_SAPOF</name>
<proteinExistence type="predicted"/>
<evidence type="ECO:0000313" key="1">
    <source>
        <dbReference type="EMBL" id="KAK9706173.1"/>
    </source>
</evidence>
<organism evidence="1 2">
    <name type="scientific">Saponaria officinalis</name>
    <name type="common">Common soapwort</name>
    <name type="synonym">Lychnis saponaria</name>
    <dbReference type="NCBI Taxonomy" id="3572"/>
    <lineage>
        <taxon>Eukaryota</taxon>
        <taxon>Viridiplantae</taxon>
        <taxon>Streptophyta</taxon>
        <taxon>Embryophyta</taxon>
        <taxon>Tracheophyta</taxon>
        <taxon>Spermatophyta</taxon>
        <taxon>Magnoliopsida</taxon>
        <taxon>eudicotyledons</taxon>
        <taxon>Gunneridae</taxon>
        <taxon>Pentapetalae</taxon>
        <taxon>Caryophyllales</taxon>
        <taxon>Caryophyllaceae</taxon>
        <taxon>Caryophylleae</taxon>
        <taxon>Saponaria</taxon>
    </lineage>
</organism>
<dbReference type="Proteomes" id="UP001443914">
    <property type="component" value="Unassembled WGS sequence"/>
</dbReference>
<reference evidence="1" key="1">
    <citation type="submission" date="2024-03" db="EMBL/GenBank/DDBJ databases">
        <title>WGS assembly of Saponaria officinalis var. Norfolk2.</title>
        <authorList>
            <person name="Jenkins J."/>
            <person name="Shu S."/>
            <person name="Grimwood J."/>
            <person name="Barry K."/>
            <person name="Goodstein D."/>
            <person name="Schmutz J."/>
            <person name="Leebens-Mack J."/>
            <person name="Osbourn A."/>
        </authorList>
    </citation>
    <scope>NUCLEOTIDE SEQUENCE [LARGE SCALE GENOMIC DNA]</scope>
    <source>
        <strain evidence="1">JIC</strain>
    </source>
</reference>
<keyword evidence="2" id="KW-1185">Reference proteome</keyword>
<protein>
    <submittedName>
        <fullName evidence="1">Uncharacterized protein</fullName>
    </submittedName>
</protein>
<comment type="caution">
    <text evidence="1">The sequence shown here is derived from an EMBL/GenBank/DDBJ whole genome shotgun (WGS) entry which is preliminary data.</text>
</comment>